<keyword evidence="7" id="KW-1185">Reference proteome</keyword>
<dbReference type="EMBL" id="JALJOV010001700">
    <property type="protein sequence ID" value="KAK9842626.1"/>
    <property type="molecule type" value="Genomic_DNA"/>
</dbReference>
<comment type="caution">
    <text evidence="6">The sequence shown here is derived from an EMBL/GenBank/DDBJ whole genome shotgun (WGS) entry which is preliminary data.</text>
</comment>
<keyword evidence="3" id="KW-0804">Transcription</keyword>
<feature type="compositionally biased region" description="Acidic residues" evidence="4">
    <location>
        <begin position="441"/>
        <end position="463"/>
    </location>
</feature>
<evidence type="ECO:0000256" key="1">
    <source>
        <dbReference type="ARBA" id="ARBA00022723"/>
    </source>
</evidence>
<comment type="cofactor">
    <cofactor evidence="3">
        <name>Fe(2+)</name>
        <dbReference type="ChEBI" id="CHEBI:29033"/>
    </cofactor>
    <text evidence="3">Binds 1 Fe(2+) ion per subunit.</text>
</comment>
<dbReference type="Gene3D" id="3.90.930.40">
    <property type="match status" value="1"/>
</dbReference>
<comment type="similarity">
    <text evidence="3">Belongs to the ROX family.</text>
</comment>
<keyword evidence="3" id="KW-0560">Oxidoreductase</keyword>
<dbReference type="PANTHER" id="PTHR13096:SF8">
    <property type="entry name" value="RIBOSOMAL OXYGENASE 1"/>
    <property type="match status" value="1"/>
</dbReference>
<comment type="subcellular location">
    <subcellularLocation>
        <location evidence="3">Nucleus</location>
    </subcellularLocation>
</comment>
<dbReference type="PANTHER" id="PTHR13096">
    <property type="entry name" value="MINA53 MYC INDUCED NUCLEAR ANTIGEN"/>
    <property type="match status" value="1"/>
</dbReference>
<evidence type="ECO:0000313" key="7">
    <source>
        <dbReference type="Proteomes" id="UP001485043"/>
    </source>
</evidence>
<evidence type="ECO:0000256" key="2">
    <source>
        <dbReference type="ARBA" id="ARBA00023004"/>
    </source>
</evidence>
<dbReference type="Pfam" id="PF08007">
    <property type="entry name" value="JmjC_2"/>
    <property type="match status" value="1"/>
</dbReference>
<sequence length="513" mass="56580">MNKEREHKKRKTNSSADNTSELKDVTADCLSYLTFKGKGEFLLKTWERQPAIFKGSKGRKQLFGQLFDRHRVLSLLEDPDQDFEFGRDLVAARYRDGKRETLSHEQAATRKEAARLLSKEGCTLQFHQPQRHSDALWRLVAALEAQVGCLVGINAYCTPAGTQGLAPHHDDVEIFVCQTEGTKQWQIYAPHNQYNLPPTSSRDFKTDEIGAPIMEVTLEVGDVLYMPRGTVHQAQTQSGNSTHLTVSTYQAWSNGHMAKCFLEQALAAVDCTPYPMPLALRQGLPPRLLWGLVPPAPGNSGQSVDSLVVSTAQQLSQGLRGLADSLEAKPEIVANAAASSSMVLDFFRWRAPPHPSQLPDQGRPPNSDASVFSRGRECFHVLVRNAPVDQPCCGEDRDVDDEHHHNHHDHHADDNIVVVLTNLFNDISQHMMGPTMPSEDSMSDLEMDGSQSEAEEDEEESGDEAPQLVDMAEADLIEALRANQKKRKQSGSNGSAKGKSSGSGGSGLGSHFW</sequence>
<keyword evidence="1 3" id="KW-0479">Metal-binding</keyword>
<dbReference type="InterPro" id="IPR039994">
    <property type="entry name" value="NO66-like"/>
</dbReference>
<dbReference type="PROSITE" id="PS51184">
    <property type="entry name" value="JMJC"/>
    <property type="match status" value="1"/>
</dbReference>
<accession>A0AAW1S967</accession>
<reference evidence="6 7" key="1">
    <citation type="journal article" date="2024" name="Nat. Commun.">
        <title>Phylogenomics reveals the evolutionary origins of lichenization in chlorophyte algae.</title>
        <authorList>
            <person name="Puginier C."/>
            <person name="Libourel C."/>
            <person name="Otte J."/>
            <person name="Skaloud P."/>
            <person name="Haon M."/>
            <person name="Grisel S."/>
            <person name="Petersen M."/>
            <person name="Berrin J.G."/>
            <person name="Delaux P.M."/>
            <person name="Dal Grande F."/>
            <person name="Keller J."/>
        </authorList>
    </citation>
    <scope>NUCLEOTIDE SEQUENCE [LARGE SCALE GENOMIC DNA]</scope>
    <source>
        <strain evidence="6 7">SAG 2523</strain>
    </source>
</reference>
<proteinExistence type="inferred from homology"/>
<feature type="domain" description="JmjC" evidence="5">
    <location>
        <begin position="125"/>
        <end position="265"/>
    </location>
</feature>
<dbReference type="InterPro" id="IPR003347">
    <property type="entry name" value="JmjC_dom"/>
</dbReference>
<feature type="compositionally biased region" description="Low complexity" evidence="4">
    <location>
        <begin position="490"/>
        <end position="500"/>
    </location>
</feature>
<evidence type="ECO:0000259" key="5">
    <source>
        <dbReference type="PROSITE" id="PS51184"/>
    </source>
</evidence>
<organism evidence="6 7">
    <name type="scientific">Apatococcus fuscideae</name>
    <dbReference type="NCBI Taxonomy" id="2026836"/>
    <lineage>
        <taxon>Eukaryota</taxon>
        <taxon>Viridiplantae</taxon>
        <taxon>Chlorophyta</taxon>
        <taxon>core chlorophytes</taxon>
        <taxon>Trebouxiophyceae</taxon>
        <taxon>Chlorellales</taxon>
        <taxon>Chlorellaceae</taxon>
        <taxon>Apatococcus</taxon>
    </lineage>
</organism>
<keyword evidence="3" id="KW-0223">Dioxygenase</keyword>
<dbReference type="SUPFAM" id="SSF51197">
    <property type="entry name" value="Clavaminate synthase-like"/>
    <property type="match status" value="1"/>
</dbReference>
<dbReference type="AlphaFoldDB" id="A0AAW1S967"/>
<evidence type="ECO:0000256" key="4">
    <source>
        <dbReference type="SAM" id="MobiDB-lite"/>
    </source>
</evidence>
<comment type="function">
    <text evidence="3">Oxygenase that can act as both a histone lysine demethylase and a ribosomal histidine hydroxylase.</text>
</comment>
<protein>
    <recommendedName>
        <fullName evidence="3">Bifunctional lysine-specific demethylase and histidyl-hydroxylase</fullName>
        <ecNumber evidence="3">1.14.11.-</ecNumber>
    </recommendedName>
</protein>
<dbReference type="GO" id="GO:0032453">
    <property type="term" value="F:histone H3K4 demethylase activity"/>
    <property type="evidence" value="ECO:0007669"/>
    <property type="project" value="TreeGrafter"/>
</dbReference>
<dbReference type="Proteomes" id="UP001485043">
    <property type="component" value="Unassembled WGS sequence"/>
</dbReference>
<dbReference type="GO" id="GO:0051864">
    <property type="term" value="F:histone H3K36 demethylase activity"/>
    <property type="evidence" value="ECO:0007669"/>
    <property type="project" value="TreeGrafter"/>
</dbReference>
<dbReference type="GO" id="GO:0005506">
    <property type="term" value="F:iron ion binding"/>
    <property type="evidence" value="ECO:0007669"/>
    <property type="project" value="UniProtKB-UniRule"/>
</dbReference>
<keyword evidence="3" id="KW-0539">Nucleus</keyword>
<dbReference type="Gene3D" id="2.60.120.650">
    <property type="entry name" value="Cupin"/>
    <property type="match status" value="1"/>
</dbReference>
<evidence type="ECO:0000313" key="6">
    <source>
        <dbReference type="EMBL" id="KAK9842626.1"/>
    </source>
</evidence>
<evidence type="ECO:0000256" key="3">
    <source>
        <dbReference type="RuleBase" id="RU366061"/>
    </source>
</evidence>
<feature type="compositionally biased region" description="Gly residues" evidence="4">
    <location>
        <begin position="501"/>
        <end position="513"/>
    </location>
</feature>
<name>A0AAW1S967_9CHLO</name>
<dbReference type="EC" id="1.14.11.-" evidence="3"/>
<dbReference type="GO" id="GO:0005730">
    <property type="term" value="C:nucleolus"/>
    <property type="evidence" value="ECO:0007669"/>
    <property type="project" value="TreeGrafter"/>
</dbReference>
<keyword evidence="3" id="KW-0805">Transcription regulation</keyword>
<gene>
    <name evidence="6" type="ORF">WJX84_011921</name>
</gene>
<keyword evidence="2 3" id="KW-0408">Iron</keyword>
<feature type="region of interest" description="Disordered" evidence="4">
    <location>
        <begin position="430"/>
        <end position="513"/>
    </location>
</feature>